<feature type="transmembrane region" description="Helical" evidence="1">
    <location>
        <begin position="21"/>
        <end position="42"/>
    </location>
</feature>
<keyword evidence="3" id="KW-1185">Reference proteome</keyword>
<dbReference type="AlphaFoldDB" id="A0A016TZE6"/>
<keyword evidence="1" id="KW-1133">Transmembrane helix</keyword>
<accession>A0A016TZE6</accession>
<evidence type="ECO:0000313" key="3">
    <source>
        <dbReference type="Proteomes" id="UP000024635"/>
    </source>
</evidence>
<keyword evidence="1" id="KW-0472">Membrane</keyword>
<dbReference type="EMBL" id="JARK01001403">
    <property type="protein sequence ID" value="EYC08151.1"/>
    <property type="molecule type" value="Genomic_DNA"/>
</dbReference>
<proteinExistence type="predicted"/>
<reference evidence="3" key="1">
    <citation type="journal article" date="2015" name="Nat. Genet.">
        <title>The genome and transcriptome of the zoonotic hookworm Ancylostoma ceylanicum identify infection-specific gene families.</title>
        <authorList>
            <person name="Schwarz E.M."/>
            <person name="Hu Y."/>
            <person name="Antoshechkin I."/>
            <person name="Miller M.M."/>
            <person name="Sternberg P.W."/>
            <person name="Aroian R.V."/>
        </authorList>
    </citation>
    <scope>NUCLEOTIDE SEQUENCE</scope>
    <source>
        <strain evidence="3">HY135</strain>
    </source>
</reference>
<sequence length="73" mass="8343">MQSPIAHVKLKRRKVAVNMRLLILATCIGVISGCFQGGHIYAEGDEWVKRHLVMKCEKKSGWAPSFLLCRLYR</sequence>
<dbReference type="Proteomes" id="UP000024635">
    <property type="component" value="Unassembled WGS sequence"/>
</dbReference>
<evidence type="ECO:0000256" key="1">
    <source>
        <dbReference type="SAM" id="Phobius"/>
    </source>
</evidence>
<comment type="caution">
    <text evidence="2">The sequence shown here is derived from an EMBL/GenBank/DDBJ whole genome shotgun (WGS) entry which is preliminary data.</text>
</comment>
<organism evidence="2 3">
    <name type="scientific">Ancylostoma ceylanicum</name>
    <dbReference type="NCBI Taxonomy" id="53326"/>
    <lineage>
        <taxon>Eukaryota</taxon>
        <taxon>Metazoa</taxon>
        <taxon>Ecdysozoa</taxon>
        <taxon>Nematoda</taxon>
        <taxon>Chromadorea</taxon>
        <taxon>Rhabditida</taxon>
        <taxon>Rhabditina</taxon>
        <taxon>Rhabditomorpha</taxon>
        <taxon>Strongyloidea</taxon>
        <taxon>Ancylostomatidae</taxon>
        <taxon>Ancylostomatinae</taxon>
        <taxon>Ancylostoma</taxon>
    </lineage>
</organism>
<keyword evidence="1" id="KW-0812">Transmembrane</keyword>
<gene>
    <name evidence="2" type="primary">Acey_s0067.g2</name>
    <name evidence="2" type="ORF">Y032_0067g2</name>
</gene>
<name>A0A016TZE6_9BILA</name>
<evidence type="ECO:0000313" key="2">
    <source>
        <dbReference type="EMBL" id="EYC08151.1"/>
    </source>
</evidence>
<protein>
    <submittedName>
        <fullName evidence="2">Uncharacterized protein</fullName>
    </submittedName>
</protein>